<evidence type="ECO:0000313" key="3">
    <source>
        <dbReference type="Proteomes" id="UP000626109"/>
    </source>
</evidence>
<evidence type="ECO:0000256" key="1">
    <source>
        <dbReference type="SAM" id="MobiDB-lite"/>
    </source>
</evidence>
<feature type="region of interest" description="Disordered" evidence="1">
    <location>
        <begin position="1"/>
        <end position="29"/>
    </location>
</feature>
<dbReference type="EMBL" id="CAJNNW010029033">
    <property type="protein sequence ID" value="CAE8698671.1"/>
    <property type="molecule type" value="Genomic_DNA"/>
</dbReference>
<organism evidence="2 3">
    <name type="scientific">Polarella glacialis</name>
    <name type="common">Dinoflagellate</name>
    <dbReference type="NCBI Taxonomy" id="89957"/>
    <lineage>
        <taxon>Eukaryota</taxon>
        <taxon>Sar</taxon>
        <taxon>Alveolata</taxon>
        <taxon>Dinophyceae</taxon>
        <taxon>Suessiales</taxon>
        <taxon>Suessiaceae</taxon>
        <taxon>Polarella</taxon>
    </lineage>
</organism>
<evidence type="ECO:0000313" key="2">
    <source>
        <dbReference type="EMBL" id="CAE8698671.1"/>
    </source>
</evidence>
<name>A0A813K9Z4_POLGL</name>
<comment type="caution">
    <text evidence="2">The sequence shown here is derived from an EMBL/GenBank/DDBJ whole genome shotgun (WGS) entry which is preliminary data.</text>
</comment>
<dbReference type="AlphaFoldDB" id="A0A813K9Z4"/>
<feature type="non-terminal residue" evidence="2">
    <location>
        <position position="1"/>
    </location>
</feature>
<gene>
    <name evidence="2" type="ORF">PGLA2088_LOCUS30838</name>
</gene>
<reference evidence="2" key="1">
    <citation type="submission" date="2021-02" db="EMBL/GenBank/DDBJ databases">
        <authorList>
            <person name="Dougan E. K."/>
            <person name="Rhodes N."/>
            <person name="Thang M."/>
            <person name="Chan C."/>
        </authorList>
    </citation>
    <scope>NUCLEOTIDE SEQUENCE</scope>
</reference>
<protein>
    <submittedName>
        <fullName evidence="2">Uncharacterized protein</fullName>
    </submittedName>
</protein>
<accession>A0A813K9Z4</accession>
<dbReference type="Proteomes" id="UP000626109">
    <property type="component" value="Unassembled WGS sequence"/>
</dbReference>
<sequence>RGGEHRTLASASEAEEVGLPPKRRKPRSAQRHAEVHCLLQLPSLQQAKGCEMLIVELADIGPGFRWAEPCSRGCMQLLMKHGIAQASWTDGRGGVESRSLNYAPELDVPSITFAGTSRMMDDAISERACADVDAKLEREASGAPAWTSEELVEQGAAAAVEAKRREPLALRGQVFPLPRRKGPTRSSL</sequence>
<proteinExistence type="predicted"/>